<dbReference type="InterPro" id="IPR008319">
    <property type="entry name" value="GyrI-like_CCH_Lin2189-like"/>
</dbReference>
<sequence length="224" mass="25294">MTQKIDFKKSLHGYQAPSGKYQIVEIPDRHYMMIDGQGDPNTSEEYSASLAALYPVAYALKFASKNELDRDYVVPPLEGLWWAEDMSVFTSSRDSSRWQWTLMLLVPDWIDEERISAAIAAVRAKSSPLRLDALRLETLVEGRCVQTLHLGSFEEEDRTLEPMHRDFIPSHGLEPTGKHHEIYLSDPRRTAAGKLRTILRQPVGQAKPRGLQPGAAPPEAPLRS</sequence>
<name>A0A0W8IDL9_9MICC</name>
<dbReference type="Proteomes" id="UP000054023">
    <property type="component" value="Unassembled WGS sequence"/>
</dbReference>
<dbReference type="STRING" id="317018.AVL63_06085"/>
<dbReference type="InterPro" id="IPR029442">
    <property type="entry name" value="GyrI-like"/>
</dbReference>
<dbReference type="InterPro" id="IPR011256">
    <property type="entry name" value="Reg_factor_effector_dom_sf"/>
</dbReference>
<dbReference type="Gene3D" id="3.20.80.10">
    <property type="entry name" value="Regulatory factor, effector binding domain"/>
    <property type="match status" value="1"/>
</dbReference>
<reference evidence="4" key="1">
    <citation type="submission" date="2015-12" db="EMBL/GenBank/DDBJ databases">
        <authorList>
            <person name="Nair G.R."/>
            <person name="Kaur G."/>
            <person name="Mayilraj S."/>
        </authorList>
    </citation>
    <scope>NUCLEOTIDE SEQUENCE [LARGE SCALE GENOMIC DNA]</scope>
    <source>
        <strain evidence="4">CD08_7</strain>
    </source>
</reference>
<accession>A0A0W8IDL9</accession>
<evidence type="ECO:0000256" key="1">
    <source>
        <dbReference type="SAM" id="MobiDB-lite"/>
    </source>
</evidence>
<feature type="compositionally biased region" description="Pro residues" evidence="1">
    <location>
        <begin position="215"/>
        <end position="224"/>
    </location>
</feature>
<dbReference type="Pfam" id="PF06445">
    <property type="entry name" value="GyrI-like"/>
    <property type="match status" value="1"/>
</dbReference>
<dbReference type="OrthoDB" id="4772335at2"/>
<feature type="domain" description="GyrI-like small molecule binding" evidence="2">
    <location>
        <begin position="20"/>
        <end position="197"/>
    </location>
</feature>
<keyword evidence="4" id="KW-1185">Reference proteome</keyword>
<evidence type="ECO:0000313" key="4">
    <source>
        <dbReference type="Proteomes" id="UP000054023"/>
    </source>
</evidence>
<evidence type="ECO:0000259" key="2">
    <source>
        <dbReference type="Pfam" id="PF06445"/>
    </source>
</evidence>
<dbReference type="PIRSF" id="PIRSF031644">
    <property type="entry name" value="UCP031644"/>
    <property type="match status" value="1"/>
</dbReference>
<dbReference type="EMBL" id="LQBM01000004">
    <property type="protein sequence ID" value="KUG58051.1"/>
    <property type="molecule type" value="Genomic_DNA"/>
</dbReference>
<proteinExistence type="predicted"/>
<protein>
    <recommendedName>
        <fullName evidence="2">GyrI-like small molecule binding domain-containing protein</fullName>
    </recommendedName>
</protein>
<dbReference type="RefSeq" id="WP_058889283.1">
    <property type="nucleotide sequence ID" value="NZ_LQBM01000004.1"/>
</dbReference>
<gene>
    <name evidence="3" type="ORF">AVL63_06085</name>
</gene>
<dbReference type="AlphaFoldDB" id="A0A0W8IDL9"/>
<dbReference type="SUPFAM" id="SSF55136">
    <property type="entry name" value="Probable bacterial effector-binding domain"/>
    <property type="match status" value="1"/>
</dbReference>
<organism evidence="3 4">
    <name type="scientific">Nesterenkonia jeotgali</name>
    <dbReference type="NCBI Taxonomy" id="317018"/>
    <lineage>
        <taxon>Bacteria</taxon>
        <taxon>Bacillati</taxon>
        <taxon>Actinomycetota</taxon>
        <taxon>Actinomycetes</taxon>
        <taxon>Micrococcales</taxon>
        <taxon>Micrococcaceae</taxon>
        <taxon>Nesterenkonia</taxon>
    </lineage>
</organism>
<feature type="region of interest" description="Disordered" evidence="1">
    <location>
        <begin position="201"/>
        <end position="224"/>
    </location>
</feature>
<evidence type="ECO:0000313" key="3">
    <source>
        <dbReference type="EMBL" id="KUG58051.1"/>
    </source>
</evidence>
<comment type="caution">
    <text evidence="3">The sequence shown here is derived from an EMBL/GenBank/DDBJ whole genome shotgun (WGS) entry which is preliminary data.</text>
</comment>